<dbReference type="Proteomes" id="UP000267821">
    <property type="component" value="Unassembled WGS sequence"/>
</dbReference>
<keyword evidence="3" id="KW-1185">Reference proteome</keyword>
<dbReference type="PANTHER" id="PTHR11941">
    <property type="entry name" value="ENOYL-COA HYDRATASE-RELATED"/>
    <property type="match status" value="1"/>
</dbReference>
<organism evidence="2 3">
    <name type="scientific">Terfezia boudieri ATCC MYA-4762</name>
    <dbReference type="NCBI Taxonomy" id="1051890"/>
    <lineage>
        <taxon>Eukaryota</taxon>
        <taxon>Fungi</taxon>
        <taxon>Dikarya</taxon>
        <taxon>Ascomycota</taxon>
        <taxon>Pezizomycotina</taxon>
        <taxon>Pezizomycetes</taxon>
        <taxon>Pezizales</taxon>
        <taxon>Pezizaceae</taxon>
        <taxon>Terfezia</taxon>
    </lineage>
</organism>
<dbReference type="SUPFAM" id="SSF52096">
    <property type="entry name" value="ClpP/crotonase"/>
    <property type="match status" value="1"/>
</dbReference>
<name>A0A3N4LSY9_9PEZI</name>
<dbReference type="Gene3D" id="3.90.226.10">
    <property type="entry name" value="2-enoyl-CoA Hydratase, Chain A, domain 1"/>
    <property type="match status" value="1"/>
</dbReference>
<dbReference type="AlphaFoldDB" id="A0A3N4LSY9"/>
<dbReference type="GO" id="GO:0016829">
    <property type="term" value="F:lyase activity"/>
    <property type="evidence" value="ECO:0007669"/>
    <property type="project" value="UniProtKB-KW"/>
</dbReference>
<gene>
    <name evidence="2" type="ORF">L211DRAFT_805746</name>
</gene>
<dbReference type="OrthoDB" id="2139957at2759"/>
<sequence length="291" mass="31952">MPSQPRTPSISYPQHLSTLPPTTATLLLSFPTPQTLLVTINRPEQMNCLNGKAHHEMERVWDWYDREGGLRCAVVTGARPKGKGRRAFCAGQDLKEWFTNQDSAEPQLKHPPGGFGGLSRRTGKKPIIAAVDGLCMGGGFEMICNIDLTICTPSSIFSFPELSVGVIPIAGALPRLVYNIGLARASELVLTGRVLSANDAYEWGIANKVTSEREDVVEEAVKMAQKVCDMSPDGVIVARRGLRMAWGGLGVEAATKDVTGMWEELERGVNIKEGLRAFMEKRKPRWFDSKL</sequence>
<proteinExistence type="predicted"/>
<dbReference type="GO" id="GO:0006635">
    <property type="term" value="P:fatty acid beta-oxidation"/>
    <property type="evidence" value="ECO:0007669"/>
    <property type="project" value="TreeGrafter"/>
</dbReference>
<dbReference type="Gene3D" id="1.10.12.10">
    <property type="entry name" value="Lyase 2-enoyl-coa Hydratase, Chain A, domain 2"/>
    <property type="match status" value="1"/>
</dbReference>
<dbReference type="InterPro" id="IPR014748">
    <property type="entry name" value="Enoyl-CoA_hydra_C"/>
</dbReference>
<dbReference type="GO" id="GO:0005739">
    <property type="term" value="C:mitochondrion"/>
    <property type="evidence" value="ECO:0007669"/>
    <property type="project" value="TreeGrafter"/>
</dbReference>
<evidence type="ECO:0000256" key="1">
    <source>
        <dbReference type="ARBA" id="ARBA00023239"/>
    </source>
</evidence>
<dbReference type="STRING" id="1051890.A0A3N4LSY9"/>
<dbReference type="InterPro" id="IPR029045">
    <property type="entry name" value="ClpP/crotonase-like_dom_sf"/>
</dbReference>
<dbReference type="CDD" id="cd06558">
    <property type="entry name" value="crotonase-like"/>
    <property type="match status" value="1"/>
</dbReference>
<protein>
    <submittedName>
        <fullName evidence="2">ClpP/crotonase</fullName>
    </submittedName>
</protein>
<reference evidence="2 3" key="1">
    <citation type="journal article" date="2018" name="Nat. Ecol. Evol.">
        <title>Pezizomycetes genomes reveal the molecular basis of ectomycorrhizal truffle lifestyle.</title>
        <authorList>
            <person name="Murat C."/>
            <person name="Payen T."/>
            <person name="Noel B."/>
            <person name="Kuo A."/>
            <person name="Morin E."/>
            <person name="Chen J."/>
            <person name="Kohler A."/>
            <person name="Krizsan K."/>
            <person name="Balestrini R."/>
            <person name="Da Silva C."/>
            <person name="Montanini B."/>
            <person name="Hainaut M."/>
            <person name="Levati E."/>
            <person name="Barry K.W."/>
            <person name="Belfiori B."/>
            <person name="Cichocki N."/>
            <person name="Clum A."/>
            <person name="Dockter R.B."/>
            <person name="Fauchery L."/>
            <person name="Guy J."/>
            <person name="Iotti M."/>
            <person name="Le Tacon F."/>
            <person name="Lindquist E.A."/>
            <person name="Lipzen A."/>
            <person name="Malagnac F."/>
            <person name="Mello A."/>
            <person name="Molinier V."/>
            <person name="Miyauchi S."/>
            <person name="Poulain J."/>
            <person name="Riccioni C."/>
            <person name="Rubini A."/>
            <person name="Sitrit Y."/>
            <person name="Splivallo R."/>
            <person name="Traeger S."/>
            <person name="Wang M."/>
            <person name="Zifcakova L."/>
            <person name="Wipf D."/>
            <person name="Zambonelli A."/>
            <person name="Paolocci F."/>
            <person name="Nowrousian M."/>
            <person name="Ottonello S."/>
            <person name="Baldrian P."/>
            <person name="Spatafora J.W."/>
            <person name="Henrissat B."/>
            <person name="Nagy L.G."/>
            <person name="Aury J.M."/>
            <person name="Wincker P."/>
            <person name="Grigoriev I.V."/>
            <person name="Bonfante P."/>
            <person name="Martin F.M."/>
        </authorList>
    </citation>
    <scope>NUCLEOTIDE SEQUENCE [LARGE SCALE GENOMIC DNA]</scope>
    <source>
        <strain evidence="2 3">ATCC MYA-4762</strain>
    </source>
</reference>
<accession>A0A3N4LSY9</accession>
<dbReference type="Pfam" id="PF00378">
    <property type="entry name" value="ECH_1"/>
    <property type="match status" value="1"/>
</dbReference>
<dbReference type="InParanoid" id="A0A3N4LSY9"/>
<dbReference type="InterPro" id="IPR001753">
    <property type="entry name" value="Enoyl-CoA_hydra/iso"/>
</dbReference>
<keyword evidence="1" id="KW-0456">Lyase</keyword>
<dbReference type="PANTHER" id="PTHR11941:SF158">
    <property type="entry name" value="ENOYL-COA HYDRATASE (AFU_ORTHOLOGUE AFUA_2G10650)"/>
    <property type="match status" value="1"/>
</dbReference>
<dbReference type="EMBL" id="ML121536">
    <property type="protein sequence ID" value="RPB25996.1"/>
    <property type="molecule type" value="Genomic_DNA"/>
</dbReference>
<evidence type="ECO:0000313" key="3">
    <source>
        <dbReference type="Proteomes" id="UP000267821"/>
    </source>
</evidence>
<evidence type="ECO:0000313" key="2">
    <source>
        <dbReference type="EMBL" id="RPB25996.1"/>
    </source>
</evidence>